<accession>A0A8S9IP99</accession>
<protein>
    <submittedName>
        <fullName evidence="1">Uncharacterized protein</fullName>
    </submittedName>
</protein>
<reference evidence="1" key="1">
    <citation type="submission" date="2019-12" db="EMBL/GenBank/DDBJ databases">
        <title>Genome sequencing and annotation of Brassica cretica.</title>
        <authorList>
            <person name="Studholme D.J."/>
            <person name="Sarris P.F."/>
        </authorList>
    </citation>
    <scope>NUCLEOTIDE SEQUENCE</scope>
    <source>
        <strain evidence="1">PFS-102/07</strain>
        <tissue evidence="1">Leaf</tissue>
    </source>
</reference>
<organism evidence="1">
    <name type="scientific">Brassica cretica</name>
    <name type="common">Mustard</name>
    <dbReference type="NCBI Taxonomy" id="69181"/>
    <lineage>
        <taxon>Eukaryota</taxon>
        <taxon>Viridiplantae</taxon>
        <taxon>Streptophyta</taxon>
        <taxon>Embryophyta</taxon>
        <taxon>Tracheophyta</taxon>
        <taxon>Spermatophyta</taxon>
        <taxon>Magnoliopsida</taxon>
        <taxon>eudicotyledons</taxon>
        <taxon>Gunneridae</taxon>
        <taxon>Pentapetalae</taxon>
        <taxon>rosids</taxon>
        <taxon>malvids</taxon>
        <taxon>Brassicales</taxon>
        <taxon>Brassicaceae</taxon>
        <taxon>Brassiceae</taxon>
        <taxon>Brassica</taxon>
    </lineage>
</organism>
<name>A0A8S9IP99_BRACR</name>
<comment type="caution">
    <text evidence="1">The sequence shown here is derived from an EMBL/GenBank/DDBJ whole genome shotgun (WGS) entry which is preliminary data.</text>
</comment>
<dbReference type="EMBL" id="QGKY02001015">
    <property type="protein sequence ID" value="KAF2571718.1"/>
    <property type="molecule type" value="Genomic_DNA"/>
</dbReference>
<gene>
    <name evidence="1" type="ORF">F2Q70_00000361</name>
</gene>
<sequence>MEENLYTFISAKVSYERMIKLNPYVVKDICGYTYLHLDLKGHQMVSASYLVDIYRRALFLANKDGMN</sequence>
<dbReference type="AlphaFoldDB" id="A0A8S9IP99"/>
<evidence type="ECO:0000313" key="1">
    <source>
        <dbReference type="EMBL" id="KAF2571718.1"/>
    </source>
</evidence>
<proteinExistence type="predicted"/>